<gene>
    <name evidence="3" type="ORF">H6F44_04750</name>
</gene>
<dbReference type="EMBL" id="JACJPY010000008">
    <property type="protein sequence ID" value="MBD2149437.1"/>
    <property type="molecule type" value="Genomic_DNA"/>
</dbReference>
<feature type="chain" id="PRO_5036805201" evidence="2">
    <location>
        <begin position="21"/>
        <end position="260"/>
    </location>
</feature>
<sequence>MKCPAILIILLLLVSCSSQNTSQSSPTDTSISPITAESPTKQVDYFAGGVNKATNAAKLAQTAKSASEWRQVEAEWQSAINFMEYESTSSSNYKAAKQRVMEYKKRLTNAQQNASRLEQAQVKLQNTQIIRGGEVFRSLNGIHQTAGEATAIPVVRIVIPQSGWKKLSKSDQISLAIYAESLVSVVKSNPSNYVSIPSSAPIYNSFVSKIANLCQDCWSIVVSRQDSQPYGIDETIVQGDTPWRSDDPCCRGIKSSEFKK</sequence>
<dbReference type="RefSeq" id="WP_190349803.1">
    <property type="nucleotide sequence ID" value="NZ_JACJPY010000008.1"/>
</dbReference>
<proteinExistence type="predicted"/>
<evidence type="ECO:0000256" key="1">
    <source>
        <dbReference type="SAM" id="Coils"/>
    </source>
</evidence>
<keyword evidence="2" id="KW-0732">Signal</keyword>
<evidence type="ECO:0000256" key="2">
    <source>
        <dbReference type="SAM" id="SignalP"/>
    </source>
</evidence>
<keyword evidence="4" id="KW-1185">Reference proteome</keyword>
<feature type="signal peptide" evidence="2">
    <location>
        <begin position="1"/>
        <end position="20"/>
    </location>
</feature>
<reference evidence="3" key="1">
    <citation type="journal article" date="2015" name="ISME J.">
        <title>Draft Genome Sequence of Streptomyces incarnatus NRRL8089, which Produces the Nucleoside Antibiotic Sinefungin.</title>
        <authorList>
            <person name="Oshima K."/>
            <person name="Hattori M."/>
            <person name="Shimizu H."/>
            <person name="Fukuda K."/>
            <person name="Nemoto M."/>
            <person name="Inagaki K."/>
            <person name="Tamura T."/>
        </authorList>
    </citation>
    <scope>NUCLEOTIDE SEQUENCE</scope>
    <source>
        <strain evidence="3">FACHB-1277</strain>
    </source>
</reference>
<dbReference type="Proteomes" id="UP000631421">
    <property type="component" value="Unassembled WGS sequence"/>
</dbReference>
<comment type="caution">
    <text evidence="3">The sequence shown here is derived from an EMBL/GenBank/DDBJ whole genome shotgun (WGS) entry which is preliminary data.</text>
</comment>
<protein>
    <submittedName>
        <fullName evidence="3">Uncharacterized protein</fullName>
    </submittedName>
</protein>
<name>A0A926Z5B6_9CYAN</name>
<accession>A0A926Z5B6</accession>
<evidence type="ECO:0000313" key="4">
    <source>
        <dbReference type="Proteomes" id="UP000631421"/>
    </source>
</evidence>
<keyword evidence="1" id="KW-0175">Coiled coil</keyword>
<feature type="coiled-coil region" evidence="1">
    <location>
        <begin position="93"/>
        <end position="127"/>
    </location>
</feature>
<dbReference type="AlphaFoldDB" id="A0A926Z5B6"/>
<reference evidence="3" key="2">
    <citation type="submission" date="2020-08" db="EMBL/GenBank/DDBJ databases">
        <authorList>
            <person name="Chen M."/>
            <person name="Teng W."/>
            <person name="Zhao L."/>
            <person name="Hu C."/>
            <person name="Zhou Y."/>
            <person name="Han B."/>
            <person name="Song L."/>
            <person name="Shu W."/>
        </authorList>
    </citation>
    <scope>NUCLEOTIDE SEQUENCE</scope>
    <source>
        <strain evidence="3">FACHB-1277</strain>
    </source>
</reference>
<evidence type="ECO:0000313" key="3">
    <source>
        <dbReference type="EMBL" id="MBD2149437.1"/>
    </source>
</evidence>
<organism evidence="3 4">
    <name type="scientific">Pseudanabaena cinerea FACHB-1277</name>
    <dbReference type="NCBI Taxonomy" id="2949581"/>
    <lineage>
        <taxon>Bacteria</taxon>
        <taxon>Bacillati</taxon>
        <taxon>Cyanobacteriota</taxon>
        <taxon>Cyanophyceae</taxon>
        <taxon>Pseudanabaenales</taxon>
        <taxon>Pseudanabaenaceae</taxon>
        <taxon>Pseudanabaena</taxon>
        <taxon>Pseudanabaena cinerea</taxon>
    </lineage>
</organism>
<dbReference type="PROSITE" id="PS51257">
    <property type="entry name" value="PROKAR_LIPOPROTEIN"/>
    <property type="match status" value="1"/>
</dbReference>